<protein>
    <submittedName>
        <fullName evidence="3">Uncharacterized protein</fullName>
    </submittedName>
</protein>
<dbReference type="InterPro" id="IPR001938">
    <property type="entry name" value="Thaumatin"/>
</dbReference>
<name>A0A8R7UL28_TRIUA</name>
<reference evidence="3" key="2">
    <citation type="submission" date="2018-03" db="EMBL/GenBank/DDBJ databases">
        <title>The Triticum urartu genome reveals the dynamic nature of wheat genome evolution.</title>
        <authorList>
            <person name="Ling H."/>
            <person name="Ma B."/>
            <person name="Shi X."/>
            <person name="Liu H."/>
            <person name="Dong L."/>
            <person name="Sun H."/>
            <person name="Cao Y."/>
            <person name="Gao Q."/>
            <person name="Zheng S."/>
            <person name="Li Y."/>
            <person name="Yu Y."/>
            <person name="Du H."/>
            <person name="Qi M."/>
            <person name="Li Y."/>
            <person name="Yu H."/>
            <person name="Cui Y."/>
            <person name="Wang N."/>
            <person name="Chen C."/>
            <person name="Wu H."/>
            <person name="Zhao Y."/>
            <person name="Zhang J."/>
            <person name="Li Y."/>
            <person name="Zhou W."/>
            <person name="Zhang B."/>
            <person name="Hu W."/>
            <person name="Eijk M."/>
            <person name="Tang J."/>
            <person name="Witsenboer H."/>
            <person name="Zhao S."/>
            <person name="Li Z."/>
            <person name="Zhang A."/>
            <person name="Wang D."/>
            <person name="Liang C."/>
        </authorList>
    </citation>
    <scope>NUCLEOTIDE SEQUENCE [LARGE SCALE GENOMIC DNA]</scope>
    <source>
        <strain evidence="3">cv. G1812</strain>
    </source>
</reference>
<dbReference type="Gene3D" id="2.60.110.10">
    <property type="entry name" value="Thaumatin"/>
    <property type="match status" value="1"/>
</dbReference>
<dbReference type="EnsemblPlants" id="TuG1812G0500003901.01.T01">
    <property type="protein sequence ID" value="TuG1812G0500003901.01.T01.cds366804"/>
    <property type="gene ID" value="TuG1812G0500003901.01"/>
</dbReference>
<dbReference type="Proteomes" id="UP000015106">
    <property type="component" value="Chromosome 5"/>
</dbReference>
<dbReference type="InterPro" id="IPR037176">
    <property type="entry name" value="Osmotin/thaumatin-like_sf"/>
</dbReference>
<sequence length="151" mass="16114">MTLTVVNPIWPGIQGNAGSEVLEGGGFSLPSRSHRSFPPTHAWSSRIWARTGCATGDCDGRLQFSTAGLPPPRRQRAIVLRGERGGQLQRGPLRDPAQGPRQLPRLGLLQGPDPELPGRAACAYMVFILGLSHTQSSRLNSISSPIGNKSA</sequence>
<dbReference type="AlphaFoldDB" id="A0A8R7UL28"/>
<accession>A0A8R7UL28</accession>
<dbReference type="Gramene" id="TuG1812G0500003901.01.T01">
    <property type="protein sequence ID" value="TuG1812G0500003901.01.T01.cds366804"/>
    <property type="gene ID" value="TuG1812G0500003901.01"/>
</dbReference>
<evidence type="ECO:0000256" key="2">
    <source>
        <dbReference type="SAM" id="MobiDB-lite"/>
    </source>
</evidence>
<dbReference type="GO" id="GO:0006952">
    <property type="term" value="P:defense response"/>
    <property type="evidence" value="ECO:0007669"/>
    <property type="project" value="UniProtKB-KW"/>
</dbReference>
<dbReference type="Pfam" id="PF00314">
    <property type="entry name" value="Thaumatin"/>
    <property type="match status" value="1"/>
</dbReference>
<organism evidence="3 4">
    <name type="scientific">Triticum urartu</name>
    <name type="common">Red wild einkorn</name>
    <name type="synonym">Crithodium urartu</name>
    <dbReference type="NCBI Taxonomy" id="4572"/>
    <lineage>
        <taxon>Eukaryota</taxon>
        <taxon>Viridiplantae</taxon>
        <taxon>Streptophyta</taxon>
        <taxon>Embryophyta</taxon>
        <taxon>Tracheophyta</taxon>
        <taxon>Spermatophyta</taxon>
        <taxon>Magnoliopsida</taxon>
        <taxon>Liliopsida</taxon>
        <taxon>Poales</taxon>
        <taxon>Poaceae</taxon>
        <taxon>BOP clade</taxon>
        <taxon>Pooideae</taxon>
        <taxon>Triticodae</taxon>
        <taxon>Triticeae</taxon>
        <taxon>Triticinae</taxon>
        <taxon>Triticum</taxon>
    </lineage>
</organism>
<feature type="region of interest" description="Disordered" evidence="2">
    <location>
        <begin position="82"/>
        <end position="112"/>
    </location>
</feature>
<proteinExistence type="predicted"/>
<keyword evidence="4" id="KW-1185">Reference proteome</keyword>
<evidence type="ECO:0000256" key="1">
    <source>
        <dbReference type="ARBA" id="ARBA00022821"/>
    </source>
</evidence>
<dbReference type="SUPFAM" id="SSF49870">
    <property type="entry name" value="Osmotin, thaumatin-like protein"/>
    <property type="match status" value="1"/>
</dbReference>
<evidence type="ECO:0000313" key="4">
    <source>
        <dbReference type="Proteomes" id="UP000015106"/>
    </source>
</evidence>
<dbReference type="PANTHER" id="PTHR31048">
    <property type="entry name" value="OS03G0233200 PROTEIN"/>
    <property type="match status" value="1"/>
</dbReference>
<reference evidence="3" key="3">
    <citation type="submission" date="2022-06" db="UniProtKB">
        <authorList>
            <consortium name="EnsemblPlants"/>
        </authorList>
    </citation>
    <scope>IDENTIFICATION</scope>
</reference>
<dbReference type="SMART" id="SM00205">
    <property type="entry name" value="THN"/>
    <property type="match status" value="1"/>
</dbReference>
<keyword evidence="1" id="KW-0611">Plant defense</keyword>
<evidence type="ECO:0000313" key="3">
    <source>
        <dbReference type="EnsemblPlants" id="TuG1812G0500003901.01.T01.cds366804"/>
    </source>
</evidence>
<reference evidence="4" key="1">
    <citation type="journal article" date="2013" name="Nature">
        <title>Draft genome of the wheat A-genome progenitor Triticum urartu.</title>
        <authorList>
            <person name="Ling H.Q."/>
            <person name="Zhao S."/>
            <person name="Liu D."/>
            <person name="Wang J."/>
            <person name="Sun H."/>
            <person name="Zhang C."/>
            <person name="Fan H."/>
            <person name="Li D."/>
            <person name="Dong L."/>
            <person name="Tao Y."/>
            <person name="Gao C."/>
            <person name="Wu H."/>
            <person name="Li Y."/>
            <person name="Cui Y."/>
            <person name="Guo X."/>
            <person name="Zheng S."/>
            <person name="Wang B."/>
            <person name="Yu K."/>
            <person name="Liang Q."/>
            <person name="Yang W."/>
            <person name="Lou X."/>
            <person name="Chen J."/>
            <person name="Feng M."/>
            <person name="Jian J."/>
            <person name="Zhang X."/>
            <person name="Luo G."/>
            <person name="Jiang Y."/>
            <person name="Liu J."/>
            <person name="Wang Z."/>
            <person name="Sha Y."/>
            <person name="Zhang B."/>
            <person name="Wu H."/>
            <person name="Tang D."/>
            <person name="Shen Q."/>
            <person name="Xue P."/>
            <person name="Zou S."/>
            <person name="Wang X."/>
            <person name="Liu X."/>
            <person name="Wang F."/>
            <person name="Yang Y."/>
            <person name="An X."/>
            <person name="Dong Z."/>
            <person name="Zhang K."/>
            <person name="Zhang X."/>
            <person name="Luo M.C."/>
            <person name="Dvorak J."/>
            <person name="Tong Y."/>
            <person name="Wang J."/>
            <person name="Yang H."/>
            <person name="Li Z."/>
            <person name="Wang D."/>
            <person name="Zhang A."/>
            <person name="Wang J."/>
        </authorList>
    </citation>
    <scope>NUCLEOTIDE SEQUENCE</scope>
    <source>
        <strain evidence="4">cv. G1812</strain>
    </source>
</reference>